<evidence type="ECO:0000313" key="5">
    <source>
        <dbReference type="EMBL" id="QPM75027.1"/>
    </source>
</evidence>
<keyword evidence="2" id="KW-0540">Nuclease</keyword>
<evidence type="ECO:0000256" key="2">
    <source>
        <dbReference type="ARBA" id="ARBA00022722"/>
    </source>
</evidence>
<dbReference type="KEGG" id="sllo:ISP08_12020"/>
<dbReference type="EMBL" id="CP064056">
    <property type="protein sequence ID" value="QPM75027.1"/>
    <property type="molecule type" value="Genomic_DNA"/>
</dbReference>
<dbReference type="Proteomes" id="UP000594455">
    <property type="component" value="Chromosome"/>
</dbReference>
<dbReference type="GO" id="GO:0016788">
    <property type="term" value="F:hydrolase activity, acting on ester bonds"/>
    <property type="evidence" value="ECO:0007669"/>
    <property type="project" value="InterPro"/>
</dbReference>
<proteinExistence type="predicted"/>
<dbReference type="InterPro" id="IPR011856">
    <property type="entry name" value="tRNA_endonuc-like_dom_sf"/>
</dbReference>
<evidence type="ECO:0000256" key="3">
    <source>
        <dbReference type="ARBA" id="ARBA00022801"/>
    </source>
</evidence>
<evidence type="ECO:0000259" key="4">
    <source>
        <dbReference type="SMART" id="SM00990"/>
    </source>
</evidence>
<evidence type="ECO:0000313" key="6">
    <source>
        <dbReference type="Proteomes" id="UP000594455"/>
    </source>
</evidence>
<evidence type="ECO:0000256" key="1">
    <source>
        <dbReference type="ARBA" id="ARBA00001946"/>
    </source>
</evidence>
<protein>
    <submittedName>
        <fullName evidence="5">VRR-NUC domain-containing protein</fullName>
    </submittedName>
</protein>
<feature type="domain" description="VRR-NUC" evidence="4">
    <location>
        <begin position="1"/>
        <end position="80"/>
    </location>
</feature>
<name>A0A7T1AZP6_9STAP</name>
<dbReference type="SMART" id="SM00990">
    <property type="entry name" value="VRR_NUC"/>
    <property type="match status" value="1"/>
</dbReference>
<dbReference type="RefSeq" id="WP_195718781.1">
    <property type="nucleotide sequence ID" value="NZ_CP064056.1"/>
</dbReference>
<dbReference type="InterPro" id="IPR014883">
    <property type="entry name" value="VRR_NUC"/>
</dbReference>
<comment type="cofactor">
    <cofactor evidence="1">
        <name>Mg(2+)</name>
        <dbReference type="ChEBI" id="CHEBI:18420"/>
    </cofactor>
</comment>
<keyword evidence="6" id="KW-1185">Reference proteome</keyword>
<dbReference type="Gene3D" id="3.40.1350.10">
    <property type="match status" value="1"/>
</dbReference>
<keyword evidence="3" id="KW-0378">Hydrolase</keyword>
<dbReference type="Pfam" id="PF08774">
    <property type="entry name" value="VRR_NUC"/>
    <property type="match status" value="1"/>
</dbReference>
<dbReference type="AlphaFoldDB" id="A0A7T1AZP6"/>
<reference evidence="5 6" key="1">
    <citation type="submission" date="2020-10" db="EMBL/GenBank/DDBJ databases">
        <title>Closed genome sequences of Staphylococcus lloydii sp. nov. and Staphylococcus durrellii sp. nov. Isolated from Captive Fruit Bats (Pteropus livingstonii).</title>
        <authorList>
            <person name="Fountain K."/>
        </authorList>
    </citation>
    <scope>NUCLEOTIDE SEQUENCE [LARGE SCALE GENOMIC DNA]</scope>
    <source>
        <strain evidence="5 6">23_2_7_LY</strain>
    </source>
</reference>
<gene>
    <name evidence="5" type="ORF">ISP08_12020</name>
</gene>
<dbReference type="GO" id="GO:0004518">
    <property type="term" value="F:nuclease activity"/>
    <property type="evidence" value="ECO:0007669"/>
    <property type="project" value="UniProtKB-KW"/>
</dbReference>
<sequence>MRENKIEQHLKNEIEKMNGMCLKFTSSIRGVPDRIILLPENRIYFVELKNEKGRLSKTQKYVHKQFKKLGVHVYVPYSKSEVDKFIDEVCKNGN</sequence>
<accession>A0A7T1AZP6</accession>
<organism evidence="5 6">
    <name type="scientific">Staphylococcus lloydii</name>
    <dbReference type="NCBI Taxonomy" id="2781774"/>
    <lineage>
        <taxon>Bacteria</taxon>
        <taxon>Bacillati</taxon>
        <taxon>Bacillota</taxon>
        <taxon>Bacilli</taxon>
        <taxon>Bacillales</taxon>
        <taxon>Staphylococcaceae</taxon>
        <taxon>Staphylococcus</taxon>
    </lineage>
</organism>
<dbReference type="GO" id="GO:0003676">
    <property type="term" value="F:nucleic acid binding"/>
    <property type="evidence" value="ECO:0007669"/>
    <property type="project" value="InterPro"/>
</dbReference>